<dbReference type="OrthoDB" id="1921166at2759"/>
<evidence type="ECO:0008006" key="3">
    <source>
        <dbReference type="Google" id="ProtNLM"/>
    </source>
</evidence>
<dbReference type="EMBL" id="JAAWWB010000035">
    <property type="protein sequence ID" value="KAG6740611.1"/>
    <property type="molecule type" value="Genomic_DNA"/>
</dbReference>
<keyword evidence="2" id="KW-1185">Reference proteome</keyword>
<dbReference type="AlphaFoldDB" id="A0A8X7XY05"/>
<dbReference type="InterPro" id="IPR012866">
    <property type="entry name" value="DUF1644"/>
</dbReference>
<dbReference type="Pfam" id="PF07800">
    <property type="entry name" value="DUF1644"/>
    <property type="match status" value="1"/>
</dbReference>
<gene>
    <name evidence="1" type="ORF">POTOM_056066</name>
</gene>
<accession>A0A8X7XY05</accession>
<protein>
    <recommendedName>
        <fullName evidence="3">Zinc finger, RING/FYVE/PHD-type</fullName>
    </recommendedName>
</protein>
<dbReference type="PANTHER" id="PTHR31197:SF5">
    <property type="entry name" value="OS01G0612600 PROTEIN"/>
    <property type="match status" value="1"/>
</dbReference>
<proteinExistence type="predicted"/>
<evidence type="ECO:0000313" key="2">
    <source>
        <dbReference type="Proteomes" id="UP000886885"/>
    </source>
</evidence>
<dbReference type="PANTHER" id="PTHR31197">
    <property type="entry name" value="OS01G0612600 PROTEIN"/>
    <property type="match status" value="1"/>
</dbReference>
<organism evidence="1 2">
    <name type="scientific">Populus tomentosa</name>
    <name type="common">Chinese white poplar</name>
    <dbReference type="NCBI Taxonomy" id="118781"/>
    <lineage>
        <taxon>Eukaryota</taxon>
        <taxon>Viridiplantae</taxon>
        <taxon>Streptophyta</taxon>
        <taxon>Embryophyta</taxon>
        <taxon>Tracheophyta</taxon>
        <taxon>Spermatophyta</taxon>
        <taxon>Magnoliopsida</taxon>
        <taxon>eudicotyledons</taxon>
        <taxon>Gunneridae</taxon>
        <taxon>Pentapetalae</taxon>
        <taxon>rosids</taxon>
        <taxon>fabids</taxon>
        <taxon>Malpighiales</taxon>
        <taxon>Salicaceae</taxon>
        <taxon>Saliceae</taxon>
        <taxon>Populus</taxon>
    </lineage>
</organism>
<evidence type="ECO:0000313" key="1">
    <source>
        <dbReference type="EMBL" id="KAG6740611.1"/>
    </source>
</evidence>
<sequence length="398" mass="45013">MGRACSSYSIPMFLTIANSGLGLHKLILNTSLNDLVRVREHINMPKDRRDRSISFDRYRASPYTCSSSCSRRSSPKIPSDTEENLKEWEEARCPVCMEHPHNAVLLICSSHEKGCRPYMCDTSYRHSNCLDQFRKSFAETTPTTPQPQESRFRTMNSPAVVSSVSTVIVPPEDQSEEGSLPTETISCENKVQPELVCPLCRGQIKEWVVTEPARSFMNAKPRSCACESCNFTGTYSDLRKHARLEHPLVRPSEADPERQRNWRRLERQRDLGDLLSTLQSSFGEERGDDVLPIDDGGWLTVFFLIRVFRPGSSPRSSSWSGIQRARGQQLERMTMILQMAGQALGGAASGSGEGQHQTSCDYGTLWLLLEDPKTAEHKEPRFFGKHWMKFHEVSNGFS</sequence>
<comment type="caution">
    <text evidence="1">The sequence shown here is derived from an EMBL/GenBank/DDBJ whole genome shotgun (WGS) entry which is preliminary data.</text>
</comment>
<name>A0A8X7XY05_POPTO</name>
<reference evidence="1" key="1">
    <citation type="journal article" date="2020" name="bioRxiv">
        <title>Hybrid origin of Populus tomentosa Carr. identified through genome sequencing and phylogenomic analysis.</title>
        <authorList>
            <person name="An X."/>
            <person name="Gao K."/>
            <person name="Chen Z."/>
            <person name="Li J."/>
            <person name="Yang X."/>
            <person name="Yang X."/>
            <person name="Zhou J."/>
            <person name="Guo T."/>
            <person name="Zhao T."/>
            <person name="Huang S."/>
            <person name="Miao D."/>
            <person name="Khan W.U."/>
            <person name="Rao P."/>
            <person name="Ye M."/>
            <person name="Lei B."/>
            <person name="Liao W."/>
            <person name="Wang J."/>
            <person name="Ji L."/>
            <person name="Li Y."/>
            <person name="Guo B."/>
            <person name="Mustafa N.S."/>
            <person name="Li S."/>
            <person name="Yun Q."/>
            <person name="Keller S.R."/>
            <person name="Mao J."/>
            <person name="Zhang R."/>
            <person name="Strauss S.H."/>
        </authorList>
    </citation>
    <scope>NUCLEOTIDE SEQUENCE</scope>
    <source>
        <strain evidence="1">GM15</strain>
        <tissue evidence="1">Leaf</tissue>
    </source>
</reference>
<dbReference type="Proteomes" id="UP000886885">
    <property type="component" value="Chromosome 18A"/>
</dbReference>